<evidence type="ECO:0000256" key="6">
    <source>
        <dbReference type="ARBA" id="ARBA00022618"/>
    </source>
</evidence>
<comment type="function">
    <text evidence="19">DNA helicase that acts as a tension sensor that associates with catenated DNA which is stretched under tension until it is resolved during anaphase. Functions as ATP-dependent DNA translocase. Can promote Holliday junction branch migration (in vitro).</text>
</comment>
<dbReference type="Pfam" id="PF00176">
    <property type="entry name" value="SNF2-rel_dom"/>
    <property type="match status" value="1"/>
</dbReference>
<dbReference type="OrthoDB" id="413460at2759"/>
<dbReference type="InterPro" id="IPR000330">
    <property type="entry name" value="SNF2_N"/>
</dbReference>
<feature type="compositionally biased region" description="Acidic residues" evidence="23">
    <location>
        <begin position="1128"/>
        <end position="1138"/>
    </location>
</feature>
<proteinExistence type="inferred from homology"/>
<gene>
    <name evidence="27" type="primary">ercc6l</name>
</gene>
<dbReference type="Proteomes" id="UP000515150">
    <property type="component" value="Chromosome 9"/>
</dbReference>
<feature type="region of interest" description="Disordered" evidence="23">
    <location>
        <begin position="740"/>
        <end position="792"/>
    </location>
</feature>
<comment type="subcellular location">
    <subcellularLocation>
        <location evidence="1">Chromosome</location>
        <location evidence="1">Centromere</location>
        <location evidence="1">Kinetochore</location>
    </subcellularLocation>
</comment>
<comment type="catalytic activity">
    <reaction evidence="18">
        <text>ATP + H2O = ADP + phosphate + H(+)</text>
        <dbReference type="Rhea" id="RHEA:13065"/>
        <dbReference type="ChEBI" id="CHEBI:15377"/>
        <dbReference type="ChEBI" id="CHEBI:15378"/>
        <dbReference type="ChEBI" id="CHEBI:30616"/>
        <dbReference type="ChEBI" id="CHEBI:43474"/>
        <dbReference type="ChEBI" id="CHEBI:456216"/>
        <dbReference type="EC" id="3.6.4.12"/>
    </reaction>
</comment>
<dbReference type="SMART" id="SM00490">
    <property type="entry name" value="HELICc"/>
    <property type="match status" value="1"/>
</dbReference>
<feature type="compositionally biased region" description="Polar residues" evidence="23">
    <location>
        <begin position="1087"/>
        <end position="1106"/>
    </location>
</feature>
<feature type="domain" description="Helicase ATP-binding" evidence="24">
    <location>
        <begin position="121"/>
        <end position="288"/>
    </location>
</feature>
<dbReference type="GO" id="GO:0016787">
    <property type="term" value="F:hydrolase activity"/>
    <property type="evidence" value="ECO:0007669"/>
    <property type="project" value="UniProtKB-KW"/>
</dbReference>
<evidence type="ECO:0000256" key="14">
    <source>
        <dbReference type="ARBA" id="ARBA00022840"/>
    </source>
</evidence>
<keyword evidence="8" id="KW-0547">Nucleotide-binding</keyword>
<evidence type="ECO:0000256" key="10">
    <source>
        <dbReference type="ARBA" id="ARBA00022801"/>
    </source>
</evidence>
<name>A0A6P7NI79_BETSP</name>
<dbReference type="CDD" id="cd18793">
    <property type="entry name" value="SF2_C_SNF"/>
    <property type="match status" value="1"/>
</dbReference>
<dbReference type="CTD" id="54821"/>
<dbReference type="PROSITE" id="PS50005">
    <property type="entry name" value="TPR"/>
    <property type="match status" value="1"/>
</dbReference>
<dbReference type="GO" id="GO:0051301">
    <property type="term" value="P:cell division"/>
    <property type="evidence" value="ECO:0007669"/>
    <property type="project" value="UniProtKB-KW"/>
</dbReference>
<evidence type="ECO:0000256" key="16">
    <source>
        <dbReference type="ARBA" id="ARBA00023306"/>
    </source>
</evidence>
<sequence>MDAFPHNGEVAEVSDKLEKSLSMDTGDRMETYQRFIREGKAVARHGDMHKALEFFKLAYNIHQSQKLESRMKKIKDFLAQNDSEEENNEFVNVNNSGLMLFKELHDKLYDYQRNGITFLYSLYRDNRKGGILADDMGLGKTIQVISFLSGMYDNKLVKHTLLVMPTSLITNWTKEFAKWTPGMRVKEFHGDSRERTRNLEKVQRQGGVIITTYTMLINNWQQLSLYHDKEFTWDYMILDEAHKIKSPTTKTAKSASAILSKNRVLLTGTPVQNNLREMWALFDFACQGSLLGTAKTFRSEYENPITRAREKDATPGEKALGFRMSENLMAIIKPYFLRRTKSEVQKNKMNCAPSVEQADKQSHNPENDSGAAMPTLTRKNDLIIWTYLSTVQEDIYRQFLSLDHIKELLVTTRSPLAELTILKKLCDHPRLLSTGAIAKLGLEERAAESQYMDNVDPDSHSISNVPDDTLISESGKLVFLFALLDQLRQEGHRTLVFAHYRKVLDIIERILGNRGFKVLRLDGTITQIVERERLISLFQRDERYSVFLLTTQVGGVGITLTAATRVVIYDPSWNPATDAQAVDRAYRIGQTENVVIYRLITCGTVEEKIYRRQVFKDSLIRQNTGDKKNPFRYFSKQELKELFTLEDTRCSSTQLQLQALHSRHRWTDPELDEHIAHLHGMDMFGISDHDLMFSLDVNQEEAPENLEEHQYIEGRVQKARELMKAESELQMQLAETMAEGTEPAWLRRPTDANSKVTQPSPSHSQIDSNFKGSPAVVDLDQSSSDKENSLWNQSNHVIHLTADESMRENQPAVDVSQDGADTTDQAVPQRSVMEATYAADISGQELLRRTVTSEAADVCVQERLDRSVTSEAADVCGQERLDRSVTSEAADVCVQERLDRSVTSEAAAGEGSLLYITTVVEHEQPITRTLQSLYGTKIDPSCPITQLKNKKLSVLQASNSSFKADASSRVSTGVESFEGNFNLQLEDSDMFLDHEVVNDQESEAEERKLLSQLQMDGTFDVNKSLSEMQHREALGNKMHESMNDSVIIIRKKRVAVIYDSEDEGDVERQDLVKGQLENSFKALGASTPKSVPSASPSLRRSGRGNTSVASHLSLLQSIIQDLDNQQDMVDEKEASDDGDGSKKYSDEAEEEEDIIGHDYELQLEETTGMTINTEEEMSSNLELSTSEPELESTERMEQCTIDSGVTTNVFEQSESYHSLVCRGRQSYSQGKLDDALGFFLRAIDIQPGDPEIQLMTIQLYRQLSQRT</sequence>
<keyword evidence="7" id="KW-0677">Repeat</keyword>
<dbReference type="GO" id="GO:0000776">
    <property type="term" value="C:kinetochore"/>
    <property type="evidence" value="ECO:0007669"/>
    <property type="project" value="UniProtKB-KW"/>
</dbReference>
<dbReference type="Pfam" id="PF00271">
    <property type="entry name" value="Helicase_C"/>
    <property type="match status" value="1"/>
</dbReference>
<organism evidence="26 27">
    <name type="scientific">Betta splendens</name>
    <name type="common">Siamese fighting fish</name>
    <dbReference type="NCBI Taxonomy" id="158456"/>
    <lineage>
        <taxon>Eukaryota</taxon>
        <taxon>Metazoa</taxon>
        <taxon>Chordata</taxon>
        <taxon>Craniata</taxon>
        <taxon>Vertebrata</taxon>
        <taxon>Euteleostomi</taxon>
        <taxon>Actinopterygii</taxon>
        <taxon>Neopterygii</taxon>
        <taxon>Teleostei</taxon>
        <taxon>Neoteleostei</taxon>
        <taxon>Acanthomorphata</taxon>
        <taxon>Anabantaria</taxon>
        <taxon>Anabantiformes</taxon>
        <taxon>Anabantoidei</taxon>
        <taxon>Osphronemidae</taxon>
        <taxon>Betta</taxon>
    </lineage>
</organism>
<evidence type="ECO:0000256" key="23">
    <source>
        <dbReference type="SAM" id="MobiDB-lite"/>
    </source>
</evidence>
<feature type="compositionally biased region" description="Basic and acidic residues" evidence="23">
    <location>
        <begin position="357"/>
        <end position="366"/>
    </location>
</feature>
<dbReference type="RefSeq" id="XP_029019561.1">
    <property type="nucleotide sequence ID" value="XM_029163728.3"/>
</dbReference>
<accession>A0A6P7NI79</accession>
<dbReference type="PANTHER" id="PTHR45629">
    <property type="entry name" value="SNF2/RAD54 FAMILY MEMBER"/>
    <property type="match status" value="1"/>
</dbReference>
<evidence type="ECO:0000313" key="26">
    <source>
        <dbReference type="Proteomes" id="UP000515150"/>
    </source>
</evidence>
<evidence type="ECO:0000256" key="5">
    <source>
        <dbReference type="ARBA" id="ARBA00022553"/>
    </source>
</evidence>
<evidence type="ECO:0000256" key="15">
    <source>
        <dbReference type="ARBA" id="ARBA00023125"/>
    </source>
</evidence>
<dbReference type="InterPro" id="IPR038718">
    <property type="entry name" value="SNF2-like_sf"/>
</dbReference>
<evidence type="ECO:0000256" key="19">
    <source>
        <dbReference type="ARBA" id="ARBA00058190"/>
    </source>
</evidence>
<dbReference type="AlphaFoldDB" id="A0A6P7NI79"/>
<keyword evidence="11 22" id="KW-0802">TPR repeat</keyword>
<dbReference type="GO" id="GO:0015616">
    <property type="term" value="F:DNA translocase activity"/>
    <property type="evidence" value="ECO:0007669"/>
    <property type="project" value="TreeGrafter"/>
</dbReference>
<evidence type="ECO:0000256" key="3">
    <source>
        <dbReference type="ARBA" id="ARBA00012551"/>
    </source>
</evidence>
<evidence type="ECO:0000313" key="27">
    <source>
        <dbReference type="RefSeq" id="XP_029019561.1"/>
    </source>
</evidence>
<dbReference type="GO" id="GO:0005524">
    <property type="term" value="F:ATP binding"/>
    <property type="evidence" value="ECO:0007669"/>
    <property type="project" value="UniProtKB-KW"/>
</dbReference>
<dbReference type="InterPro" id="IPR001650">
    <property type="entry name" value="Helicase_C-like"/>
</dbReference>
<dbReference type="GO" id="GO:0003678">
    <property type="term" value="F:DNA helicase activity"/>
    <property type="evidence" value="ECO:0007669"/>
    <property type="project" value="UniProtKB-EC"/>
</dbReference>
<comment type="similarity">
    <text evidence="2">Belongs to the SNF2/RAD54 helicase family.</text>
</comment>
<dbReference type="FunFam" id="3.40.50.10810:FF:000029">
    <property type="entry name" value="ERCC excision repair 6-like, spindle assembly checkpoint helicase"/>
    <property type="match status" value="1"/>
</dbReference>
<keyword evidence="17" id="KW-0137">Centromere</keyword>
<dbReference type="GO" id="GO:0003677">
    <property type="term" value="F:DNA binding"/>
    <property type="evidence" value="ECO:0007669"/>
    <property type="project" value="UniProtKB-KW"/>
</dbReference>
<feature type="region of interest" description="Disordered" evidence="23">
    <location>
        <begin position="1126"/>
        <end position="1152"/>
    </location>
</feature>
<feature type="compositionally biased region" description="Polar residues" evidence="23">
    <location>
        <begin position="751"/>
        <end position="771"/>
    </location>
</feature>
<dbReference type="InterPro" id="IPR014001">
    <property type="entry name" value="Helicase_ATP-bd"/>
</dbReference>
<dbReference type="SUPFAM" id="SSF52540">
    <property type="entry name" value="P-loop containing nucleoside triphosphate hydrolases"/>
    <property type="match status" value="2"/>
</dbReference>
<keyword evidence="14" id="KW-0067">ATP-binding</keyword>
<keyword evidence="13" id="KW-0995">Kinetochore</keyword>
<evidence type="ECO:0000256" key="12">
    <source>
        <dbReference type="ARBA" id="ARBA00022806"/>
    </source>
</evidence>
<evidence type="ECO:0000259" key="24">
    <source>
        <dbReference type="PROSITE" id="PS51192"/>
    </source>
</evidence>
<keyword evidence="16" id="KW-0131">Cell cycle</keyword>
<keyword evidence="5" id="KW-0597">Phosphoprotein</keyword>
<dbReference type="SMART" id="SM00028">
    <property type="entry name" value="TPR"/>
    <property type="match status" value="2"/>
</dbReference>
<dbReference type="FunCoup" id="A0A6P7NI79">
    <property type="interactions" value="752"/>
</dbReference>
<evidence type="ECO:0000256" key="7">
    <source>
        <dbReference type="ARBA" id="ARBA00022737"/>
    </source>
</evidence>
<evidence type="ECO:0000256" key="13">
    <source>
        <dbReference type="ARBA" id="ARBA00022838"/>
    </source>
</evidence>
<dbReference type="Gene3D" id="3.40.50.300">
    <property type="entry name" value="P-loop containing nucleotide triphosphate hydrolases"/>
    <property type="match status" value="1"/>
</dbReference>
<feature type="domain" description="Helicase C-terminal" evidence="25">
    <location>
        <begin position="479"/>
        <end position="643"/>
    </location>
</feature>
<dbReference type="SMART" id="SM00487">
    <property type="entry name" value="DEXDc"/>
    <property type="match status" value="1"/>
</dbReference>
<dbReference type="Gene3D" id="3.40.50.10810">
    <property type="entry name" value="Tandem AAA-ATPase domain"/>
    <property type="match status" value="1"/>
</dbReference>
<dbReference type="KEGG" id="bspl:114862954"/>
<evidence type="ECO:0000256" key="11">
    <source>
        <dbReference type="ARBA" id="ARBA00022803"/>
    </source>
</evidence>
<dbReference type="InterPro" id="IPR050496">
    <property type="entry name" value="SNF2_RAD54_helicase_repair"/>
</dbReference>
<evidence type="ECO:0000256" key="17">
    <source>
        <dbReference type="ARBA" id="ARBA00023328"/>
    </source>
</evidence>
<evidence type="ECO:0000256" key="18">
    <source>
        <dbReference type="ARBA" id="ARBA00047995"/>
    </source>
</evidence>
<dbReference type="InterPro" id="IPR027417">
    <property type="entry name" value="P-loop_NTPase"/>
</dbReference>
<keyword evidence="10" id="KW-0378">Hydrolase</keyword>
<keyword evidence="9" id="KW-0498">Mitosis</keyword>
<keyword evidence="26" id="KW-1185">Reference proteome</keyword>
<keyword evidence="6" id="KW-0132">Cell division</keyword>
<dbReference type="EC" id="3.6.4.12" evidence="3"/>
<dbReference type="PROSITE" id="PS51194">
    <property type="entry name" value="HELICASE_CTER"/>
    <property type="match status" value="1"/>
</dbReference>
<feature type="region of interest" description="Disordered" evidence="23">
    <location>
        <begin position="353"/>
        <end position="373"/>
    </location>
</feature>
<keyword evidence="4" id="KW-0158">Chromosome</keyword>
<dbReference type="PANTHER" id="PTHR45629:SF7">
    <property type="entry name" value="DNA EXCISION REPAIR PROTEIN ERCC-6-RELATED"/>
    <property type="match status" value="1"/>
</dbReference>
<dbReference type="InterPro" id="IPR019734">
    <property type="entry name" value="TPR_rpt"/>
</dbReference>
<dbReference type="CDD" id="cd18001">
    <property type="entry name" value="DEXHc_ERCC6L"/>
    <property type="match status" value="1"/>
</dbReference>
<evidence type="ECO:0000256" key="4">
    <source>
        <dbReference type="ARBA" id="ARBA00022454"/>
    </source>
</evidence>
<feature type="repeat" description="TPR" evidence="22">
    <location>
        <begin position="1216"/>
        <end position="1249"/>
    </location>
</feature>
<evidence type="ECO:0000259" key="25">
    <source>
        <dbReference type="PROSITE" id="PS51194"/>
    </source>
</evidence>
<dbReference type="GeneID" id="114862954"/>
<evidence type="ECO:0000256" key="22">
    <source>
        <dbReference type="PROSITE-ProRule" id="PRU00339"/>
    </source>
</evidence>
<dbReference type="InParanoid" id="A0A6P7NI79"/>
<dbReference type="PROSITE" id="PS51192">
    <property type="entry name" value="HELICASE_ATP_BIND_1"/>
    <property type="match status" value="1"/>
</dbReference>
<dbReference type="InterPro" id="IPR049730">
    <property type="entry name" value="SNF2/RAD54-like_C"/>
</dbReference>
<reference evidence="27" key="1">
    <citation type="submission" date="2025-08" db="UniProtKB">
        <authorList>
            <consortium name="RefSeq"/>
        </authorList>
    </citation>
    <scope>IDENTIFICATION</scope>
</reference>
<evidence type="ECO:0000256" key="21">
    <source>
        <dbReference type="ARBA" id="ARBA00081913"/>
    </source>
</evidence>
<evidence type="ECO:0000256" key="8">
    <source>
        <dbReference type="ARBA" id="ARBA00022741"/>
    </source>
</evidence>
<keyword evidence="15" id="KW-0238">DNA-binding</keyword>
<feature type="region of interest" description="Disordered" evidence="23">
    <location>
        <begin position="1083"/>
        <end position="1106"/>
    </location>
</feature>
<evidence type="ECO:0000256" key="2">
    <source>
        <dbReference type="ARBA" id="ARBA00007025"/>
    </source>
</evidence>
<evidence type="ECO:0000256" key="1">
    <source>
        <dbReference type="ARBA" id="ARBA00004629"/>
    </source>
</evidence>
<evidence type="ECO:0000256" key="9">
    <source>
        <dbReference type="ARBA" id="ARBA00022776"/>
    </source>
</evidence>
<protein>
    <recommendedName>
        <fullName evidence="20">DNA excision repair protein ERCC-6-like</fullName>
        <ecNumber evidence="3">3.6.4.12</ecNumber>
    </recommendedName>
    <alternativeName>
        <fullName evidence="21">ATP-dependent helicase ERCC6-like</fullName>
    </alternativeName>
</protein>
<evidence type="ECO:0000256" key="20">
    <source>
        <dbReference type="ARBA" id="ARBA00068237"/>
    </source>
</evidence>
<keyword evidence="12" id="KW-0347">Helicase</keyword>